<reference evidence="2" key="1">
    <citation type="submission" date="2016-11" db="EMBL/GenBank/DDBJ databases">
        <authorList>
            <person name="Varghese N."/>
            <person name="Submissions S."/>
        </authorList>
    </citation>
    <scope>NUCLEOTIDE SEQUENCE [LARGE SCALE GENOMIC DNA]</scope>
    <source>
        <strain evidence="2">DSM 16990</strain>
    </source>
</reference>
<dbReference type="OrthoDB" id="1149023at2"/>
<sequence length="263" mass="30124">MHNYKNPIYEIEVKTQGCPVELQVNDMPCFISSDPGGMAVDWPVNPNIMSSGRQRYSLKAHPYSGDEFISKRATLDLKVYVRDAFDNPVPRQLLAEIPTVDFSVKDDSQVHVIAGHFDAEVPYMLEGWAESVSLIDDDKDVLMKEIESFYDELYQVFKSKDLSRYKELSGPRFQEMCTSFYIGKEGQQRQEARLIPNFKGQILRDPFHSYRPEFYVSGKVVGVALPGKPCGFHFYSTDKEENSVLELALFRRKKKGGKLSLVR</sequence>
<evidence type="ECO:0000313" key="1">
    <source>
        <dbReference type="EMBL" id="SHF86960.1"/>
    </source>
</evidence>
<dbReference type="EMBL" id="FQUQ01000003">
    <property type="protein sequence ID" value="SHF86960.1"/>
    <property type="molecule type" value="Genomic_DNA"/>
</dbReference>
<gene>
    <name evidence="1" type="ORF">SAMN04488522_103950</name>
</gene>
<keyword evidence="2" id="KW-1185">Reference proteome</keyword>
<protein>
    <submittedName>
        <fullName evidence="1">Uncharacterized protein</fullName>
    </submittedName>
</protein>
<proteinExistence type="predicted"/>
<dbReference type="RefSeq" id="WP_073232657.1">
    <property type="nucleotide sequence ID" value="NZ_FQUQ01000003.1"/>
</dbReference>
<dbReference type="Proteomes" id="UP000184287">
    <property type="component" value="Unassembled WGS sequence"/>
</dbReference>
<accession>A0A1M5F5S6</accession>
<dbReference type="STRING" id="288992.SAMN04488522_103950"/>
<dbReference type="AlphaFoldDB" id="A0A1M5F5S6"/>
<organism evidence="1 2">
    <name type="scientific">Pedobacter caeni</name>
    <dbReference type="NCBI Taxonomy" id="288992"/>
    <lineage>
        <taxon>Bacteria</taxon>
        <taxon>Pseudomonadati</taxon>
        <taxon>Bacteroidota</taxon>
        <taxon>Sphingobacteriia</taxon>
        <taxon>Sphingobacteriales</taxon>
        <taxon>Sphingobacteriaceae</taxon>
        <taxon>Pedobacter</taxon>
    </lineage>
</organism>
<evidence type="ECO:0000313" key="2">
    <source>
        <dbReference type="Proteomes" id="UP000184287"/>
    </source>
</evidence>
<name>A0A1M5F5S6_9SPHI</name>